<accession>A0ABU0XB81</accession>
<keyword evidence="3" id="KW-1185">Reference proteome</keyword>
<comment type="caution">
    <text evidence="2">The sequence shown here is derived from an EMBL/GenBank/DDBJ whole genome shotgun (WGS) entry which is preliminary data.</text>
</comment>
<protein>
    <recommendedName>
        <fullName evidence="1">Ricin B lectin domain-containing protein</fullName>
    </recommendedName>
</protein>
<evidence type="ECO:0000259" key="1">
    <source>
        <dbReference type="Pfam" id="PF14200"/>
    </source>
</evidence>
<gene>
    <name evidence="2" type="ORF">CKY47_28890</name>
</gene>
<reference evidence="2 3" key="1">
    <citation type="submission" date="2017-06" db="EMBL/GenBank/DDBJ databases">
        <title>Cultured bacterium strain Saccharothrix yanglingensis Hhs.015.</title>
        <authorList>
            <person name="Xia Y."/>
        </authorList>
    </citation>
    <scope>NUCLEOTIDE SEQUENCE [LARGE SCALE GENOMIC DNA]</scope>
    <source>
        <strain evidence="2 3">Hhs.015</strain>
    </source>
</reference>
<evidence type="ECO:0000313" key="3">
    <source>
        <dbReference type="Proteomes" id="UP001225605"/>
    </source>
</evidence>
<dbReference type="EMBL" id="NSDM01000014">
    <property type="protein sequence ID" value="MDQ2587929.1"/>
    <property type="molecule type" value="Genomic_DNA"/>
</dbReference>
<dbReference type="SUPFAM" id="SSF50370">
    <property type="entry name" value="Ricin B-like lectins"/>
    <property type="match status" value="1"/>
</dbReference>
<dbReference type="CDD" id="cd00161">
    <property type="entry name" value="beta-trefoil_Ricin-like"/>
    <property type="match status" value="1"/>
</dbReference>
<feature type="domain" description="Ricin B lectin" evidence="1">
    <location>
        <begin position="7"/>
        <end position="61"/>
    </location>
</feature>
<dbReference type="InterPro" id="IPR035992">
    <property type="entry name" value="Ricin_B-like_lectins"/>
</dbReference>
<evidence type="ECO:0000313" key="2">
    <source>
        <dbReference type="EMBL" id="MDQ2587929.1"/>
    </source>
</evidence>
<dbReference type="Proteomes" id="UP001225605">
    <property type="component" value="Unassembled WGS sequence"/>
</dbReference>
<proteinExistence type="predicted"/>
<dbReference type="Pfam" id="PF14200">
    <property type="entry name" value="RicinB_lectin_2"/>
    <property type="match status" value="1"/>
</dbReference>
<sequence length="82" mass="8890">MVPAGQEGGDVVQRACDGNPAQQWRIEGQAEYGYQLVSDHTGQCLEVEYASPDDGAEIRQYPCHGQDNLWGANSRPHGLTCG</sequence>
<name>A0ABU0XB81_9PSEU</name>
<dbReference type="PROSITE" id="PS50231">
    <property type="entry name" value="RICIN_B_LECTIN"/>
    <property type="match status" value="1"/>
</dbReference>
<organism evidence="2 3">
    <name type="scientific">Saccharothrix yanglingensis</name>
    <dbReference type="NCBI Taxonomy" id="659496"/>
    <lineage>
        <taxon>Bacteria</taxon>
        <taxon>Bacillati</taxon>
        <taxon>Actinomycetota</taxon>
        <taxon>Actinomycetes</taxon>
        <taxon>Pseudonocardiales</taxon>
        <taxon>Pseudonocardiaceae</taxon>
        <taxon>Saccharothrix</taxon>
    </lineage>
</organism>
<dbReference type="InterPro" id="IPR000772">
    <property type="entry name" value="Ricin_B_lectin"/>
</dbReference>
<dbReference type="Gene3D" id="2.80.10.50">
    <property type="match status" value="1"/>
</dbReference>